<evidence type="ECO:0000256" key="1">
    <source>
        <dbReference type="SAM" id="MobiDB-lite"/>
    </source>
</evidence>
<evidence type="ECO:0000313" key="3">
    <source>
        <dbReference type="Proteomes" id="UP001160148"/>
    </source>
</evidence>
<organism evidence="2 3">
    <name type="scientific">Macrosiphum euphorbiae</name>
    <name type="common">potato aphid</name>
    <dbReference type="NCBI Taxonomy" id="13131"/>
    <lineage>
        <taxon>Eukaryota</taxon>
        <taxon>Metazoa</taxon>
        <taxon>Ecdysozoa</taxon>
        <taxon>Arthropoda</taxon>
        <taxon>Hexapoda</taxon>
        <taxon>Insecta</taxon>
        <taxon>Pterygota</taxon>
        <taxon>Neoptera</taxon>
        <taxon>Paraneoptera</taxon>
        <taxon>Hemiptera</taxon>
        <taxon>Sternorrhyncha</taxon>
        <taxon>Aphidomorpha</taxon>
        <taxon>Aphidoidea</taxon>
        <taxon>Aphididae</taxon>
        <taxon>Macrosiphini</taxon>
        <taxon>Macrosiphum</taxon>
    </lineage>
</organism>
<comment type="caution">
    <text evidence="2">The sequence shown here is derived from an EMBL/GenBank/DDBJ whole genome shotgun (WGS) entry which is preliminary data.</text>
</comment>
<dbReference type="EMBL" id="CARXXK010000002">
    <property type="protein sequence ID" value="CAI6353893.1"/>
    <property type="molecule type" value="Genomic_DNA"/>
</dbReference>
<dbReference type="AlphaFoldDB" id="A0AAV0WE05"/>
<feature type="compositionally biased region" description="Polar residues" evidence="1">
    <location>
        <begin position="21"/>
        <end position="32"/>
    </location>
</feature>
<reference evidence="2 3" key="1">
    <citation type="submission" date="2023-01" db="EMBL/GenBank/DDBJ databases">
        <authorList>
            <person name="Whitehead M."/>
        </authorList>
    </citation>
    <scope>NUCLEOTIDE SEQUENCE [LARGE SCALE GENOMIC DNA]</scope>
</reference>
<feature type="region of interest" description="Disordered" evidence="1">
    <location>
        <begin position="1"/>
        <end position="51"/>
    </location>
</feature>
<name>A0AAV0WE05_9HEMI</name>
<evidence type="ECO:0000313" key="2">
    <source>
        <dbReference type="EMBL" id="CAI6353893.1"/>
    </source>
</evidence>
<keyword evidence="3" id="KW-1185">Reference proteome</keyword>
<sequence length="313" mass="36416">MCTDGKNIQKLLKNESEIKKSTQTPLKENQSCFEDDDEDEEDQDLKSYNNKGTGLEMTRSSCADDILMKTLVAKYANRLMGKLEKIALKVPPNSNPADAVVRLRRRIQRLLKDIDQVGGPCDSSTVLLNKYDCLRMAYYTIADGIKGTTRLPSGQGLLNNRKNCDKIKKCKVTDNSKKLDHQEKRINCENHYKLEKLQNCENEKLENLMKFDNLQERLDNCRTPDKQENCENNKKPENQEIFQAGEKFKNLENRLFNCKYCGMGTKLCDMTCDSKIHPHKDNCQKNVFEWKSFFKRRFFIYFPCVCCMCDKFV</sequence>
<proteinExistence type="predicted"/>
<accession>A0AAV0WE05</accession>
<protein>
    <submittedName>
        <fullName evidence="2">Uncharacterized protein</fullName>
    </submittedName>
</protein>
<feature type="compositionally biased region" description="Acidic residues" evidence="1">
    <location>
        <begin position="33"/>
        <end position="43"/>
    </location>
</feature>
<dbReference type="Proteomes" id="UP001160148">
    <property type="component" value="Unassembled WGS sequence"/>
</dbReference>
<gene>
    <name evidence="2" type="ORF">MEUPH1_LOCUS9958</name>
</gene>